<dbReference type="Proteomes" id="UP000185192">
    <property type="component" value="Unassembled WGS sequence"/>
</dbReference>
<dbReference type="InterPro" id="IPR016064">
    <property type="entry name" value="NAD/diacylglycerol_kinase_sf"/>
</dbReference>
<dbReference type="Gene3D" id="3.40.50.10330">
    <property type="entry name" value="Probable inorganic polyphosphate/atp-NAD kinase, domain 1"/>
    <property type="match status" value="1"/>
</dbReference>
<keyword evidence="7" id="KW-1185">Reference proteome</keyword>
<organism evidence="6 7">
    <name type="scientific">Parasphingorhabdus marina DSM 22363</name>
    <dbReference type="NCBI Taxonomy" id="1123272"/>
    <lineage>
        <taxon>Bacteria</taxon>
        <taxon>Pseudomonadati</taxon>
        <taxon>Pseudomonadota</taxon>
        <taxon>Alphaproteobacteria</taxon>
        <taxon>Sphingomonadales</taxon>
        <taxon>Sphingomonadaceae</taxon>
        <taxon>Parasphingorhabdus</taxon>
    </lineage>
</organism>
<evidence type="ECO:0000256" key="1">
    <source>
        <dbReference type="ARBA" id="ARBA00022679"/>
    </source>
</evidence>
<dbReference type="InterPro" id="IPR045540">
    <property type="entry name" value="YegS/DAGK_C"/>
</dbReference>
<dbReference type="SUPFAM" id="SSF111331">
    <property type="entry name" value="NAD kinase/diacylglycerol kinase-like"/>
    <property type="match status" value="1"/>
</dbReference>
<dbReference type="Pfam" id="PF00781">
    <property type="entry name" value="DAGK_cat"/>
    <property type="match status" value="1"/>
</dbReference>
<keyword evidence="1" id="KW-0808">Transferase</keyword>
<keyword evidence="4" id="KW-0067">ATP-binding</keyword>
<dbReference type="GO" id="GO:0016301">
    <property type="term" value="F:kinase activity"/>
    <property type="evidence" value="ECO:0007669"/>
    <property type="project" value="UniProtKB-KW"/>
</dbReference>
<dbReference type="PROSITE" id="PS50146">
    <property type="entry name" value="DAGK"/>
    <property type="match status" value="1"/>
</dbReference>
<name>A0A1N6CNY5_9SPHN</name>
<accession>A0A1N6CNY5</accession>
<dbReference type="GO" id="GO:0005886">
    <property type="term" value="C:plasma membrane"/>
    <property type="evidence" value="ECO:0007669"/>
    <property type="project" value="TreeGrafter"/>
</dbReference>
<dbReference type="InterPro" id="IPR001206">
    <property type="entry name" value="Diacylglycerol_kinase_cat_dom"/>
</dbReference>
<dbReference type="Pfam" id="PF19279">
    <property type="entry name" value="YegS_C"/>
    <property type="match status" value="1"/>
</dbReference>
<gene>
    <name evidence="6" type="ORF">SAMN02745824_0634</name>
</gene>
<protein>
    <submittedName>
        <fullName evidence="6">Diacylglycerol kinase family enzyme</fullName>
    </submittedName>
</protein>
<evidence type="ECO:0000259" key="5">
    <source>
        <dbReference type="PROSITE" id="PS50146"/>
    </source>
</evidence>
<dbReference type="GO" id="GO:0005524">
    <property type="term" value="F:ATP binding"/>
    <property type="evidence" value="ECO:0007669"/>
    <property type="project" value="UniProtKB-KW"/>
</dbReference>
<evidence type="ECO:0000256" key="3">
    <source>
        <dbReference type="ARBA" id="ARBA00022777"/>
    </source>
</evidence>
<dbReference type="PROSITE" id="PS51257">
    <property type="entry name" value="PROKAR_LIPOPROTEIN"/>
    <property type="match status" value="1"/>
</dbReference>
<evidence type="ECO:0000313" key="7">
    <source>
        <dbReference type="Proteomes" id="UP000185192"/>
    </source>
</evidence>
<dbReference type="AlphaFoldDB" id="A0A1N6CNY5"/>
<dbReference type="STRING" id="1123272.SAMN02745824_0634"/>
<dbReference type="InterPro" id="IPR050187">
    <property type="entry name" value="Lipid_Phosphate_FormReg"/>
</dbReference>
<feature type="domain" description="DAGKc" evidence="5">
    <location>
        <begin position="51"/>
        <end position="127"/>
    </location>
</feature>
<dbReference type="PANTHER" id="PTHR12358:SF106">
    <property type="entry name" value="LIPID KINASE YEGS"/>
    <property type="match status" value="1"/>
</dbReference>
<reference evidence="7" key="1">
    <citation type="submission" date="2016-11" db="EMBL/GenBank/DDBJ databases">
        <authorList>
            <person name="Varghese N."/>
            <person name="Submissions S."/>
        </authorList>
    </citation>
    <scope>NUCLEOTIDE SEQUENCE [LARGE SCALE GENOMIC DNA]</scope>
    <source>
        <strain evidence="7">DSM 22363</strain>
    </source>
</reference>
<dbReference type="PANTHER" id="PTHR12358">
    <property type="entry name" value="SPHINGOSINE KINASE"/>
    <property type="match status" value="1"/>
</dbReference>
<dbReference type="EMBL" id="FSQW01000001">
    <property type="protein sequence ID" value="SIN60298.1"/>
    <property type="molecule type" value="Genomic_DNA"/>
</dbReference>
<dbReference type="Gene3D" id="2.60.200.40">
    <property type="match status" value="1"/>
</dbReference>
<keyword evidence="2" id="KW-0547">Nucleotide-binding</keyword>
<keyword evidence="3 6" id="KW-0418">Kinase</keyword>
<sequence length="302" mass="32146">MKVQLIHNPASGTHHELRLNMLAQAFAACGASVTSGTTRLDGDTEIHPDSDLLCISGGDGTLGLVISALLNQGANIPVCVFPAGTVNLVARELGYASDPELFAREVMAGFLAGPAGRLAEPVLVTDHAPVIACFSAGPDGVAVARHSPGLKKRVGKIAYALSFLQLFLRWPRHRFDLQVRRTNGEISALSCEAFYIAKGRFFAGPWSLSPDASLGRKSFELVALNRAGRRGFLRFIWSVARGRNPGNLPHVESMTAQSVELQADTLASLAAAFQVDGDPVSAVPSAIKMSESRIEYCLPRAG</sequence>
<dbReference type="InterPro" id="IPR017438">
    <property type="entry name" value="ATP-NAD_kinase_N"/>
</dbReference>
<evidence type="ECO:0000313" key="6">
    <source>
        <dbReference type="EMBL" id="SIN60298.1"/>
    </source>
</evidence>
<evidence type="ECO:0000256" key="2">
    <source>
        <dbReference type="ARBA" id="ARBA00022741"/>
    </source>
</evidence>
<proteinExistence type="predicted"/>
<evidence type="ECO:0000256" key="4">
    <source>
        <dbReference type="ARBA" id="ARBA00022840"/>
    </source>
</evidence>